<evidence type="ECO:0000313" key="1">
    <source>
        <dbReference type="EMBL" id="CAJ2503269.1"/>
    </source>
</evidence>
<dbReference type="EMBL" id="CAUWAG010000004">
    <property type="protein sequence ID" value="CAJ2503269.1"/>
    <property type="molecule type" value="Genomic_DNA"/>
</dbReference>
<dbReference type="AlphaFoldDB" id="A0AAI8YFX4"/>
<evidence type="ECO:0000313" key="2">
    <source>
        <dbReference type="Proteomes" id="UP001295740"/>
    </source>
</evidence>
<comment type="caution">
    <text evidence="1">The sequence shown here is derived from an EMBL/GenBank/DDBJ whole genome shotgun (WGS) entry which is preliminary data.</text>
</comment>
<accession>A0AAI8YFX4</accession>
<dbReference type="Proteomes" id="UP001295740">
    <property type="component" value="Unassembled WGS sequence"/>
</dbReference>
<protein>
    <submittedName>
        <fullName evidence="1">Uu.00g106630.m01.CDS01</fullName>
    </submittedName>
</protein>
<reference evidence="1" key="1">
    <citation type="submission" date="2023-10" db="EMBL/GenBank/DDBJ databases">
        <authorList>
            <person name="Hackl T."/>
        </authorList>
    </citation>
    <scope>NUCLEOTIDE SEQUENCE</scope>
</reference>
<sequence>MKRDRPYDSHWDATWPSHGYSVQAKAYGGTFLSLATCYNVVEYVQAKADPTCLVQAPAGFKGKDRAIDYRPWPLLMDVVMFDLKRTPGQNNQDYGPMIQCLLDKGADVDFPVLMDRLIGPTGDLASEAKTSPLIEWVAQLMMKRNNHLQPS</sequence>
<organism evidence="1 2">
    <name type="scientific">Anthostomella pinea</name>
    <dbReference type="NCBI Taxonomy" id="933095"/>
    <lineage>
        <taxon>Eukaryota</taxon>
        <taxon>Fungi</taxon>
        <taxon>Dikarya</taxon>
        <taxon>Ascomycota</taxon>
        <taxon>Pezizomycotina</taxon>
        <taxon>Sordariomycetes</taxon>
        <taxon>Xylariomycetidae</taxon>
        <taxon>Xylariales</taxon>
        <taxon>Xylariaceae</taxon>
        <taxon>Anthostomella</taxon>
    </lineage>
</organism>
<gene>
    <name evidence="1" type="ORF">KHLLAP_LOCUS3737</name>
</gene>
<name>A0AAI8YFX4_9PEZI</name>
<keyword evidence="2" id="KW-1185">Reference proteome</keyword>
<proteinExistence type="predicted"/>